<reference evidence="2" key="1">
    <citation type="journal article" date="2021" name="Nat. Commun.">
        <title>Genetic determinants of endophytism in the Arabidopsis root mycobiome.</title>
        <authorList>
            <person name="Mesny F."/>
            <person name="Miyauchi S."/>
            <person name="Thiergart T."/>
            <person name="Pickel B."/>
            <person name="Atanasova L."/>
            <person name="Karlsson M."/>
            <person name="Huettel B."/>
            <person name="Barry K.W."/>
            <person name="Haridas S."/>
            <person name="Chen C."/>
            <person name="Bauer D."/>
            <person name="Andreopoulos W."/>
            <person name="Pangilinan J."/>
            <person name="LaButti K."/>
            <person name="Riley R."/>
            <person name="Lipzen A."/>
            <person name="Clum A."/>
            <person name="Drula E."/>
            <person name="Henrissat B."/>
            <person name="Kohler A."/>
            <person name="Grigoriev I.V."/>
            <person name="Martin F.M."/>
            <person name="Hacquard S."/>
        </authorList>
    </citation>
    <scope>NUCLEOTIDE SEQUENCE</scope>
    <source>
        <strain evidence="2">MPI-CAGE-CH-0235</strain>
    </source>
</reference>
<dbReference type="Pfam" id="PF13450">
    <property type="entry name" value="NAD_binding_8"/>
    <property type="match status" value="1"/>
</dbReference>
<comment type="caution">
    <text evidence="2">The sequence shown here is derived from an EMBL/GenBank/DDBJ whole genome shotgun (WGS) entry which is preliminary data.</text>
</comment>
<dbReference type="Proteomes" id="UP000813444">
    <property type="component" value="Unassembled WGS sequence"/>
</dbReference>
<dbReference type="Gene3D" id="3.50.50.60">
    <property type="entry name" value="FAD/NAD(P)-binding domain"/>
    <property type="match status" value="1"/>
</dbReference>
<feature type="domain" description="Heterokaryon incompatibility" evidence="1">
    <location>
        <begin position="844"/>
        <end position="992"/>
    </location>
</feature>
<keyword evidence="3" id="KW-1185">Reference proteome</keyword>
<dbReference type="OrthoDB" id="68575at2759"/>
<organism evidence="2 3">
    <name type="scientific">Stachybotrys elegans</name>
    <dbReference type="NCBI Taxonomy" id="80388"/>
    <lineage>
        <taxon>Eukaryota</taxon>
        <taxon>Fungi</taxon>
        <taxon>Dikarya</taxon>
        <taxon>Ascomycota</taxon>
        <taxon>Pezizomycotina</taxon>
        <taxon>Sordariomycetes</taxon>
        <taxon>Hypocreomycetidae</taxon>
        <taxon>Hypocreales</taxon>
        <taxon>Stachybotryaceae</taxon>
        <taxon>Stachybotrys</taxon>
    </lineage>
</organism>
<proteinExistence type="predicted"/>
<dbReference type="SUPFAM" id="SSF51905">
    <property type="entry name" value="FAD/NAD(P)-binding domain"/>
    <property type="match status" value="1"/>
</dbReference>
<dbReference type="InterPro" id="IPR036188">
    <property type="entry name" value="FAD/NAD-bd_sf"/>
</dbReference>
<dbReference type="InterPro" id="IPR010730">
    <property type="entry name" value="HET"/>
</dbReference>
<dbReference type="PANTHER" id="PTHR33112:SF16">
    <property type="entry name" value="HETEROKARYON INCOMPATIBILITY DOMAIN-CONTAINING PROTEIN"/>
    <property type="match status" value="1"/>
</dbReference>
<dbReference type="EMBL" id="JAGPNK010000012">
    <property type="protein sequence ID" value="KAH7310822.1"/>
    <property type="molecule type" value="Genomic_DNA"/>
</dbReference>
<accession>A0A8K0SNT5</accession>
<protein>
    <recommendedName>
        <fullName evidence="1">Heterokaryon incompatibility domain-containing protein</fullName>
    </recommendedName>
</protein>
<dbReference type="PANTHER" id="PTHR33112">
    <property type="entry name" value="DOMAIN PROTEIN, PUTATIVE-RELATED"/>
    <property type="match status" value="1"/>
</dbReference>
<gene>
    <name evidence="2" type="ORF">B0I35DRAFT_514807</name>
</gene>
<dbReference type="Pfam" id="PF06985">
    <property type="entry name" value="HET"/>
    <property type="match status" value="1"/>
</dbReference>
<sequence length="1298" mass="142622">MSILSPLNGSILLGPLPRTSINGAIHGIDFEQYQSAFESPTVQSSVGEVELLEGRPFDVTIQVASNVSTDGERWYEGMVTQILSVGAMPSHGGSVGNDTLCFRVLFGLRPNATELLSSRGSGQCDDFSHECRQALRREFYGSNSCQNIHVPEECRDYMTLDNGGSTFLTTALRGNGNFWSFYTFPREEGSEQSQEDFLALSQAGVAVGIFSLPRLDGISSVQRPMELLCMRAAPPSDDASSDEDNDSGASGMASKAAMVTLFCAQFPTRLLKPLSSLLVAMHWSYAIAVWALYPKVHASPTSAEFDADTLKHTDVDVAIIGGGSGGINAAINLKDAGASVVVIEKKSQIGGHAETYTNPTTGVTTNAGVVIFENTDVVKRYFDRLAVPNIPITITPSTTGQYDFALRIPIPPLSPEEAAAQQQAISEAVQRYSQNVLPKYPWIDSGYFLPDPVPKELTIPYPEFAAKHNFTALLPLFATFNWYAGNLTTLPALYGLKMLGPGLLQSLFGGFLLSATGDTRSLYDSALQELGASVLLNTTVLNVNRHSGAKGVSILVRQSGQPPRLIRAKKLIVAIPLLLENVRHYDLSVTEKQLFSKFHALGYIAGVGNVPGFNGSFTNVGAQTPFNQPIVPSSNILLNTGSPGDFLFGAGFDTDDVTLEDGKNVVRSNLDSLASLDLVPADAAQSVTFPFISNHRPFSPQVSGGEIKAGFYKRLLNLQGQRNTYWTEDVDNTEPSSVSDHHPKNALQYINHARRETQYSQLEVICDTDAPSHVTANVMGRPVNQADDPARVKRWLQDCLSNHPNCTRASPGRIATSMPTRLLRISEDQRSLRLIEVQANATDYLALSHRWGGANIYQTTLANVEEHKASVPQDKLCSTFRDAIRMTWNLGYRHIWIDSLCIIQDSSQDWLIEAASMATVYRNAVLTISASCATSGDTGLFHDRSSKGVGVNYQIKNGNVTDLIHLVNRKTRPWRDEVIKGPLNTRAWCLQEHWLSRRILHFGRTQRFWECLTGTWEESFSEPLNSSDRLLQSGFIKVLNDFEGRSALTPARPGGLTTAEFTAWYRILEDYCSRDMTNSRDKLPGLSGLAFVFGEYREDAYVAGLWRADLPIGLLWSSYMGRRLVRPADYRAPSWSWAALDGQIDVEFWWDGQVDVGIISAWAGLAGQNPYGMVTSGYIEVEGLAVSIQVGSPTDHKKSKFVWRNVNVELVMGEDEAFVGEGCLDTPGEADRGRNVICLLVLRVGASFQPLSPDVLDAKGEWAWCIMLEYLGDNYKRVGLAQIHQHIFGQDRVCLTIV</sequence>
<evidence type="ECO:0000259" key="1">
    <source>
        <dbReference type="Pfam" id="PF06985"/>
    </source>
</evidence>
<dbReference type="Gene3D" id="1.10.405.20">
    <property type="match status" value="1"/>
</dbReference>
<evidence type="ECO:0000313" key="3">
    <source>
        <dbReference type="Proteomes" id="UP000813444"/>
    </source>
</evidence>
<evidence type="ECO:0000313" key="2">
    <source>
        <dbReference type="EMBL" id="KAH7310822.1"/>
    </source>
</evidence>
<name>A0A8K0SNT5_9HYPO</name>
<dbReference type="Gene3D" id="3.30.70.1990">
    <property type="match status" value="1"/>
</dbReference>